<keyword evidence="3 6" id="KW-0812">Transmembrane</keyword>
<protein>
    <recommendedName>
        <fullName evidence="6">WAT1-related protein</fullName>
    </recommendedName>
</protein>
<feature type="domain" description="EamA" evidence="8">
    <location>
        <begin position="8"/>
        <end position="148"/>
    </location>
</feature>
<feature type="transmembrane region" description="Helical" evidence="6">
    <location>
        <begin position="304"/>
        <end position="324"/>
    </location>
</feature>
<dbReference type="PANTHER" id="PTHR31218">
    <property type="entry name" value="WAT1-RELATED PROTEIN"/>
    <property type="match status" value="1"/>
</dbReference>
<dbReference type="InterPro" id="IPR000620">
    <property type="entry name" value="EamA_dom"/>
</dbReference>
<dbReference type="SUPFAM" id="SSF103481">
    <property type="entry name" value="Multidrug resistance efflux transporter EmrE"/>
    <property type="match status" value="2"/>
</dbReference>
<reference evidence="9 10" key="1">
    <citation type="journal article" date="2014" name="Nat. Genet.">
        <title>Genome sequence of the hot pepper provides insights into the evolution of pungency in Capsicum species.</title>
        <authorList>
            <person name="Kim S."/>
            <person name="Park M."/>
            <person name="Yeom S.I."/>
            <person name="Kim Y.M."/>
            <person name="Lee J.M."/>
            <person name="Lee H.A."/>
            <person name="Seo E."/>
            <person name="Choi J."/>
            <person name="Cheong K."/>
            <person name="Kim K.T."/>
            <person name="Jung K."/>
            <person name="Lee G.W."/>
            <person name="Oh S.K."/>
            <person name="Bae C."/>
            <person name="Kim S.B."/>
            <person name="Lee H.Y."/>
            <person name="Kim S.Y."/>
            <person name="Kim M.S."/>
            <person name="Kang B.C."/>
            <person name="Jo Y.D."/>
            <person name="Yang H.B."/>
            <person name="Jeong H.J."/>
            <person name="Kang W.H."/>
            <person name="Kwon J.K."/>
            <person name="Shin C."/>
            <person name="Lim J.Y."/>
            <person name="Park J.H."/>
            <person name="Huh J.H."/>
            <person name="Kim J.S."/>
            <person name="Kim B.D."/>
            <person name="Cohen O."/>
            <person name="Paran I."/>
            <person name="Suh M.C."/>
            <person name="Lee S.B."/>
            <person name="Kim Y.K."/>
            <person name="Shin Y."/>
            <person name="Noh S.J."/>
            <person name="Park J."/>
            <person name="Seo Y.S."/>
            <person name="Kwon S.Y."/>
            <person name="Kim H.A."/>
            <person name="Park J.M."/>
            <person name="Kim H.J."/>
            <person name="Choi S.B."/>
            <person name="Bosland P.W."/>
            <person name="Reeves G."/>
            <person name="Jo S.H."/>
            <person name="Lee B.W."/>
            <person name="Cho H.T."/>
            <person name="Choi H.S."/>
            <person name="Lee M.S."/>
            <person name="Yu Y."/>
            <person name="Do Choi Y."/>
            <person name="Park B.S."/>
            <person name="van Deynze A."/>
            <person name="Ashrafi H."/>
            <person name="Hill T."/>
            <person name="Kim W.T."/>
            <person name="Pai H.S."/>
            <person name="Ahn H.K."/>
            <person name="Yeam I."/>
            <person name="Giovannoni J.J."/>
            <person name="Rose J.K."/>
            <person name="Sorensen I."/>
            <person name="Lee S.J."/>
            <person name="Kim R.W."/>
            <person name="Choi I.Y."/>
            <person name="Choi B.S."/>
            <person name="Lim J.S."/>
            <person name="Lee Y.H."/>
            <person name="Choi D."/>
        </authorList>
    </citation>
    <scope>NUCLEOTIDE SEQUENCE [LARGE SCALE GENOMIC DNA]</scope>
    <source>
        <strain evidence="10">cv. CM334</strain>
    </source>
</reference>
<evidence type="ECO:0000313" key="9">
    <source>
        <dbReference type="EMBL" id="PHT63090.1"/>
    </source>
</evidence>
<dbReference type="EMBL" id="AYRZ02000046">
    <property type="protein sequence ID" value="PHT63090.1"/>
    <property type="molecule type" value="Genomic_DNA"/>
</dbReference>
<keyword evidence="5 6" id="KW-0472">Membrane</keyword>
<organism evidence="9 10">
    <name type="scientific">Capsicum annuum</name>
    <name type="common">Capsicum pepper</name>
    <dbReference type="NCBI Taxonomy" id="4072"/>
    <lineage>
        <taxon>Eukaryota</taxon>
        <taxon>Viridiplantae</taxon>
        <taxon>Streptophyta</taxon>
        <taxon>Embryophyta</taxon>
        <taxon>Tracheophyta</taxon>
        <taxon>Spermatophyta</taxon>
        <taxon>Magnoliopsida</taxon>
        <taxon>eudicotyledons</taxon>
        <taxon>Gunneridae</taxon>
        <taxon>Pentapetalae</taxon>
        <taxon>asterids</taxon>
        <taxon>lamiids</taxon>
        <taxon>Solanales</taxon>
        <taxon>Solanaceae</taxon>
        <taxon>Solanoideae</taxon>
        <taxon>Capsiceae</taxon>
        <taxon>Capsicum</taxon>
    </lineage>
</organism>
<feature type="transmembrane region" description="Helical" evidence="6">
    <location>
        <begin position="279"/>
        <end position="298"/>
    </location>
</feature>
<keyword evidence="7" id="KW-0732">Signal</keyword>
<evidence type="ECO:0000313" key="10">
    <source>
        <dbReference type="Proteomes" id="UP000222542"/>
    </source>
</evidence>
<dbReference type="KEGG" id="cann:107872640"/>
<keyword evidence="10" id="KW-1185">Reference proteome</keyword>
<evidence type="ECO:0000256" key="3">
    <source>
        <dbReference type="ARBA" id="ARBA00022692"/>
    </source>
</evidence>
<feature type="signal peptide" evidence="7">
    <location>
        <begin position="1"/>
        <end position="19"/>
    </location>
</feature>
<feature type="transmembrane region" description="Helical" evidence="6">
    <location>
        <begin position="69"/>
        <end position="90"/>
    </location>
</feature>
<dbReference type="OrthoDB" id="1728340at2759"/>
<dbReference type="InterPro" id="IPR037185">
    <property type="entry name" value="EmrE-like"/>
</dbReference>
<dbReference type="Gramene" id="PHT63090">
    <property type="protein sequence ID" value="PHT63090"/>
    <property type="gene ID" value="T459_33110"/>
</dbReference>
<name>A0A1U8GU30_CAPAN</name>
<evidence type="ECO:0000256" key="6">
    <source>
        <dbReference type="RuleBase" id="RU363077"/>
    </source>
</evidence>
<reference evidence="9 10" key="2">
    <citation type="journal article" date="2017" name="Genome Biol.">
        <title>New reference genome sequences of hot pepper reveal the massive evolution of plant disease-resistance genes by retroduplication.</title>
        <authorList>
            <person name="Kim S."/>
            <person name="Park J."/>
            <person name="Yeom S.I."/>
            <person name="Kim Y.M."/>
            <person name="Seo E."/>
            <person name="Kim K.T."/>
            <person name="Kim M.S."/>
            <person name="Lee J.M."/>
            <person name="Cheong K."/>
            <person name="Shin H.S."/>
            <person name="Kim S.B."/>
            <person name="Han K."/>
            <person name="Lee J."/>
            <person name="Park M."/>
            <person name="Lee H.A."/>
            <person name="Lee H.Y."/>
            <person name="Lee Y."/>
            <person name="Oh S."/>
            <person name="Lee J.H."/>
            <person name="Choi E."/>
            <person name="Choi E."/>
            <person name="Lee S.E."/>
            <person name="Jeon J."/>
            <person name="Kim H."/>
            <person name="Choi G."/>
            <person name="Song H."/>
            <person name="Lee J."/>
            <person name="Lee S.C."/>
            <person name="Kwon J.K."/>
            <person name="Lee H.Y."/>
            <person name="Koo N."/>
            <person name="Hong Y."/>
            <person name="Kim R.W."/>
            <person name="Kang W.H."/>
            <person name="Huh J.H."/>
            <person name="Kang B.C."/>
            <person name="Yang T.J."/>
            <person name="Lee Y.H."/>
            <person name="Bennetzen J.L."/>
            <person name="Choi D."/>
        </authorList>
    </citation>
    <scope>NUCLEOTIDE SEQUENCE [LARGE SCALE GENOMIC DNA]</scope>
    <source>
        <strain evidence="10">cv. CM334</strain>
    </source>
</reference>
<evidence type="ECO:0000259" key="8">
    <source>
        <dbReference type="Pfam" id="PF00892"/>
    </source>
</evidence>
<comment type="subcellular location">
    <subcellularLocation>
        <location evidence="1 6">Membrane</location>
        <topology evidence="1 6">Multi-pass membrane protein</topology>
    </subcellularLocation>
</comment>
<feature type="transmembrane region" description="Helical" evidence="6">
    <location>
        <begin position="184"/>
        <end position="204"/>
    </location>
</feature>
<keyword evidence="4 6" id="KW-1133">Transmembrane helix</keyword>
<dbReference type="GO" id="GO:0022857">
    <property type="term" value="F:transmembrane transporter activity"/>
    <property type="evidence" value="ECO:0007669"/>
    <property type="project" value="InterPro"/>
</dbReference>
<feature type="transmembrane region" description="Helical" evidence="6">
    <location>
        <begin position="249"/>
        <end position="272"/>
    </location>
</feature>
<comment type="caution">
    <text evidence="9">The sequence shown here is derived from an EMBL/GenBank/DDBJ whole genome shotgun (WGS) entry which is preliminary data.</text>
</comment>
<sequence>MGKNLLPLFLMVLVQLGAAGTAIISKVVMDDGMNPYIHLSYRQIFATISIAPFAYFIERETRPKLTPSTLFLIFLCSIFGITGMQMTYLIGLKNSTATITTALANLVPAITFLLAVLSGLEKVGLRSKAGQAKVLGTILCICGSMLLSLYHGKVLIGQLRIHWKYSQHDTSKNIIDPNNNHGNFFLGPFLVIISTVVYSLWLIIQPRVNERYAAPYSSTALMCFMASLECTIVALCVNRDKNAWSLNPIRAISVLYNGIISSALAFYLITWCIKRKGPLYVSIFLPMLLVFSAFLSWTLLGEKLYTGTIMGSMLTVIGLYGFLWGKKKEMEHIKEEVVFNKKNQLTKVDLELQFSENSKQNSMNVQTKI</sequence>
<evidence type="ECO:0000256" key="2">
    <source>
        <dbReference type="ARBA" id="ARBA00007635"/>
    </source>
</evidence>
<comment type="similarity">
    <text evidence="2 6">Belongs to the drug/metabolite transporter (DMT) superfamily. Plant drug/metabolite exporter (P-DME) (TC 2.A.7.4) family.</text>
</comment>
<feature type="transmembrane region" description="Helical" evidence="6">
    <location>
        <begin position="132"/>
        <end position="150"/>
    </location>
</feature>
<evidence type="ECO:0000256" key="5">
    <source>
        <dbReference type="ARBA" id="ARBA00023136"/>
    </source>
</evidence>
<dbReference type="Pfam" id="PF00892">
    <property type="entry name" value="EamA"/>
    <property type="match status" value="2"/>
</dbReference>
<evidence type="ECO:0000256" key="4">
    <source>
        <dbReference type="ARBA" id="ARBA00022989"/>
    </source>
</evidence>
<feature type="transmembrane region" description="Helical" evidence="6">
    <location>
        <begin position="36"/>
        <end position="57"/>
    </location>
</feature>
<dbReference type="Proteomes" id="UP000222542">
    <property type="component" value="Unassembled WGS sequence"/>
</dbReference>
<gene>
    <name evidence="9" type="ORF">T459_33110</name>
</gene>
<dbReference type="InterPro" id="IPR030184">
    <property type="entry name" value="WAT1-related"/>
</dbReference>
<dbReference type="AlphaFoldDB" id="A0A1U8GU30"/>
<evidence type="ECO:0000256" key="1">
    <source>
        <dbReference type="ARBA" id="ARBA00004141"/>
    </source>
</evidence>
<accession>A0A1U8GU30</accession>
<dbReference type="GO" id="GO:0005886">
    <property type="term" value="C:plasma membrane"/>
    <property type="evidence" value="ECO:0000318"/>
    <property type="project" value="GO_Central"/>
</dbReference>
<feature type="transmembrane region" description="Helical" evidence="6">
    <location>
        <begin position="102"/>
        <end position="120"/>
    </location>
</feature>
<dbReference type="OMA" id="LECTIVA"/>
<feature type="chain" id="PRO_5030035779" description="WAT1-related protein" evidence="7">
    <location>
        <begin position="20"/>
        <end position="369"/>
    </location>
</feature>
<proteinExistence type="inferred from homology"/>
<evidence type="ECO:0000256" key="7">
    <source>
        <dbReference type="SAM" id="SignalP"/>
    </source>
</evidence>
<feature type="domain" description="EamA" evidence="8">
    <location>
        <begin position="187"/>
        <end position="322"/>
    </location>
</feature>
<feature type="transmembrane region" description="Helical" evidence="6">
    <location>
        <begin position="216"/>
        <end position="237"/>
    </location>
</feature>